<dbReference type="Proteomes" id="UP001221142">
    <property type="component" value="Unassembled WGS sequence"/>
</dbReference>
<dbReference type="SFLD" id="SFLDS00019">
    <property type="entry name" value="Glutathione_Transferase_(cytos"/>
    <property type="match status" value="1"/>
</dbReference>
<dbReference type="CDD" id="cd00570">
    <property type="entry name" value="GST_N_family"/>
    <property type="match status" value="1"/>
</dbReference>
<gene>
    <name evidence="3" type="ORF">FB45DRAFT_828822</name>
</gene>
<dbReference type="Pfam" id="PF13409">
    <property type="entry name" value="GST_N_2"/>
    <property type="match status" value="1"/>
</dbReference>
<name>A0AAD7C1J4_9AGAR</name>
<dbReference type="InterPro" id="IPR004045">
    <property type="entry name" value="Glutathione_S-Trfase_N"/>
</dbReference>
<dbReference type="InterPro" id="IPR050983">
    <property type="entry name" value="GST_Omega/HSP26"/>
</dbReference>
<evidence type="ECO:0000259" key="2">
    <source>
        <dbReference type="PROSITE" id="PS50405"/>
    </source>
</evidence>
<dbReference type="InterPro" id="IPR040079">
    <property type="entry name" value="Glutathione_S-Trfase"/>
</dbReference>
<dbReference type="InterPro" id="IPR036249">
    <property type="entry name" value="Thioredoxin-like_sf"/>
</dbReference>
<evidence type="ECO:0008006" key="5">
    <source>
        <dbReference type="Google" id="ProtNLM"/>
    </source>
</evidence>
<dbReference type="PANTHER" id="PTHR43968:SF6">
    <property type="entry name" value="GLUTATHIONE S-TRANSFERASE OMEGA"/>
    <property type="match status" value="1"/>
</dbReference>
<accession>A0AAD7C1J4</accession>
<proteinExistence type="predicted"/>
<dbReference type="PROSITE" id="PS50405">
    <property type="entry name" value="GST_CTER"/>
    <property type="match status" value="1"/>
</dbReference>
<evidence type="ECO:0000313" key="3">
    <source>
        <dbReference type="EMBL" id="KAJ7636625.1"/>
    </source>
</evidence>
<dbReference type="InterPro" id="IPR010987">
    <property type="entry name" value="Glutathione-S-Trfase_C-like"/>
</dbReference>
<feature type="domain" description="GST C-terminal" evidence="2">
    <location>
        <begin position="100"/>
        <end position="234"/>
    </location>
</feature>
<dbReference type="Gene3D" id="3.40.30.10">
    <property type="entry name" value="Glutaredoxin"/>
    <property type="match status" value="1"/>
</dbReference>
<dbReference type="PROSITE" id="PS50404">
    <property type="entry name" value="GST_NTER"/>
    <property type="match status" value="1"/>
</dbReference>
<dbReference type="EMBL" id="JARKIF010000006">
    <property type="protein sequence ID" value="KAJ7636625.1"/>
    <property type="molecule type" value="Genomic_DNA"/>
</dbReference>
<dbReference type="SUPFAM" id="SSF47616">
    <property type="entry name" value="GST C-terminal domain-like"/>
    <property type="match status" value="1"/>
</dbReference>
<dbReference type="PANTHER" id="PTHR43968">
    <property type="match status" value="1"/>
</dbReference>
<dbReference type="GO" id="GO:0005737">
    <property type="term" value="C:cytoplasm"/>
    <property type="evidence" value="ECO:0007669"/>
    <property type="project" value="TreeGrafter"/>
</dbReference>
<dbReference type="SFLD" id="SFLDG00358">
    <property type="entry name" value="Main_(cytGST)"/>
    <property type="match status" value="1"/>
</dbReference>
<evidence type="ECO:0000259" key="1">
    <source>
        <dbReference type="PROSITE" id="PS50404"/>
    </source>
</evidence>
<dbReference type="InterPro" id="IPR036282">
    <property type="entry name" value="Glutathione-S-Trfase_C_sf"/>
</dbReference>
<sequence length="248" mass="27577">MPQQITFYTAKVCPAGLRVEMALRETKAEYTRYIIDLTAKPEWFSSRVNPVSGKVPAIAYGGPPTAPDDPSPESAKLIESLVLVEFVADLFPSSTIRPKDPVECAQARIFVDAVNTKFLAAYVGASQGGVWEPLWDALDALQKLLTPGKKYAISDEFTNADIAFLTLFAYMEVWLRNDLGAFPPGEGLKGAEYLFGGERFTKLLEYYERLKQRESFKQSFDANLVKEVHIQYYAAARAQFLEAAAAKP</sequence>
<reference evidence="3" key="1">
    <citation type="submission" date="2023-03" db="EMBL/GenBank/DDBJ databases">
        <title>Massive genome expansion in bonnet fungi (Mycena s.s.) driven by repeated elements and novel gene families across ecological guilds.</title>
        <authorList>
            <consortium name="Lawrence Berkeley National Laboratory"/>
            <person name="Harder C.B."/>
            <person name="Miyauchi S."/>
            <person name="Viragh M."/>
            <person name="Kuo A."/>
            <person name="Thoen E."/>
            <person name="Andreopoulos B."/>
            <person name="Lu D."/>
            <person name="Skrede I."/>
            <person name="Drula E."/>
            <person name="Henrissat B."/>
            <person name="Morin E."/>
            <person name="Kohler A."/>
            <person name="Barry K."/>
            <person name="LaButti K."/>
            <person name="Morin E."/>
            <person name="Salamov A."/>
            <person name="Lipzen A."/>
            <person name="Mereny Z."/>
            <person name="Hegedus B."/>
            <person name="Baldrian P."/>
            <person name="Stursova M."/>
            <person name="Weitz H."/>
            <person name="Taylor A."/>
            <person name="Grigoriev I.V."/>
            <person name="Nagy L.G."/>
            <person name="Martin F."/>
            <person name="Kauserud H."/>
        </authorList>
    </citation>
    <scope>NUCLEOTIDE SEQUENCE</scope>
    <source>
        <strain evidence="3">9284</strain>
    </source>
</reference>
<dbReference type="SUPFAM" id="SSF52833">
    <property type="entry name" value="Thioredoxin-like"/>
    <property type="match status" value="1"/>
</dbReference>
<keyword evidence="4" id="KW-1185">Reference proteome</keyword>
<feature type="domain" description="GST N-terminal" evidence="1">
    <location>
        <begin position="3"/>
        <end position="95"/>
    </location>
</feature>
<protein>
    <recommendedName>
        <fullName evidence="5">Glutathione S-transferase</fullName>
    </recommendedName>
</protein>
<organism evidence="3 4">
    <name type="scientific">Roridomyces roridus</name>
    <dbReference type="NCBI Taxonomy" id="1738132"/>
    <lineage>
        <taxon>Eukaryota</taxon>
        <taxon>Fungi</taxon>
        <taxon>Dikarya</taxon>
        <taxon>Basidiomycota</taxon>
        <taxon>Agaricomycotina</taxon>
        <taxon>Agaricomycetes</taxon>
        <taxon>Agaricomycetidae</taxon>
        <taxon>Agaricales</taxon>
        <taxon>Marasmiineae</taxon>
        <taxon>Mycenaceae</taxon>
        <taxon>Roridomyces</taxon>
    </lineage>
</organism>
<comment type="caution">
    <text evidence="3">The sequence shown here is derived from an EMBL/GenBank/DDBJ whole genome shotgun (WGS) entry which is preliminary data.</text>
</comment>
<dbReference type="Gene3D" id="1.20.1050.10">
    <property type="match status" value="1"/>
</dbReference>
<dbReference type="AlphaFoldDB" id="A0AAD7C1J4"/>
<evidence type="ECO:0000313" key="4">
    <source>
        <dbReference type="Proteomes" id="UP001221142"/>
    </source>
</evidence>